<name>A0A7Y8KYP6_9BURK</name>
<dbReference type="InterPro" id="IPR014833">
    <property type="entry name" value="TnsA_N"/>
</dbReference>
<dbReference type="RefSeq" id="WP_177136226.1">
    <property type="nucleotide sequence ID" value="NZ_VYGV01000012.1"/>
</dbReference>
<proteinExistence type="predicted"/>
<evidence type="ECO:0000313" key="2">
    <source>
        <dbReference type="EMBL" id="NWF46333.1"/>
    </source>
</evidence>
<feature type="domain" description="TnsA endonuclease N-terminal" evidence="1">
    <location>
        <begin position="63"/>
        <end position="114"/>
    </location>
</feature>
<dbReference type="AlphaFoldDB" id="A0A7Y8KYP6"/>
<sequence>MEPAKRKVVQRSPAHTVRRLHLPHLPEAAVEADSSVERDFVLIASLYVGIKSIQHQPFILTLGSGSYTPDFLLQFQDQTKAVVEVKPTSEVPKYEVLFAQAKEKLAQHGMLFIVARDTVLRKDSMAERAMKIRRYAKTLCHFQEQERALELVQQHPTGVSIRKLMQARVTKPTLYYLIAHRRLQADEQLNIEDDAIVSLPKPFPLEASHAVCFARWLDA</sequence>
<comment type="caution">
    <text evidence="2">The sequence shown here is derived from an EMBL/GenBank/DDBJ whole genome shotgun (WGS) entry which is preliminary data.</text>
</comment>
<evidence type="ECO:0000313" key="3">
    <source>
        <dbReference type="Proteomes" id="UP000545507"/>
    </source>
</evidence>
<dbReference type="EMBL" id="VYGV01000012">
    <property type="protein sequence ID" value="NWF46333.1"/>
    <property type="molecule type" value="Genomic_DNA"/>
</dbReference>
<keyword evidence="3" id="KW-1185">Reference proteome</keyword>
<evidence type="ECO:0000259" key="1">
    <source>
        <dbReference type="Pfam" id="PF08722"/>
    </source>
</evidence>
<accession>A0A7Y8KYP6</accession>
<dbReference type="Pfam" id="PF08722">
    <property type="entry name" value="Tn7_TnsA-like_N"/>
    <property type="match status" value="1"/>
</dbReference>
<protein>
    <recommendedName>
        <fullName evidence="1">TnsA endonuclease N-terminal domain-containing protein</fullName>
    </recommendedName>
</protein>
<organism evidence="2 3">
    <name type="scientific">Hydrogenophaga aromaticivorans</name>
    <dbReference type="NCBI Taxonomy" id="2610898"/>
    <lineage>
        <taxon>Bacteria</taxon>
        <taxon>Pseudomonadati</taxon>
        <taxon>Pseudomonadota</taxon>
        <taxon>Betaproteobacteria</taxon>
        <taxon>Burkholderiales</taxon>
        <taxon>Comamonadaceae</taxon>
        <taxon>Hydrogenophaga</taxon>
    </lineage>
</organism>
<gene>
    <name evidence="2" type="ORF">F3K02_13890</name>
</gene>
<reference evidence="2 3" key="1">
    <citation type="submission" date="2019-09" db="EMBL/GenBank/DDBJ databases">
        <title>Hydrogenophaga aromatica sp. nov., isolated from a para-xylene-degrading enrichment culture.</title>
        <authorList>
            <person name="Tancsics A."/>
            <person name="Banerjee S."/>
        </authorList>
    </citation>
    <scope>NUCLEOTIDE SEQUENCE [LARGE SCALE GENOMIC DNA]</scope>
    <source>
        <strain evidence="2 3">D2P1</strain>
    </source>
</reference>
<dbReference type="Proteomes" id="UP000545507">
    <property type="component" value="Unassembled WGS sequence"/>
</dbReference>